<keyword evidence="1" id="KW-1133">Transmembrane helix</keyword>
<protein>
    <submittedName>
        <fullName evidence="2">Uncharacterized protein</fullName>
    </submittedName>
</protein>
<feature type="transmembrane region" description="Helical" evidence="1">
    <location>
        <begin position="51"/>
        <end position="72"/>
    </location>
</feature>
<reference evidence="3" key="1">
    <citation type="journal article" date="2015" name="Genome Announc.">
        <title>Complete Genome Sequence of Herbaspirillum hiltneri N3 (DSM 17495), Isolated from Surface-Sterilized Wheat Roots.</title>
        <authorList>
            <person name="Guizelini D."/>
            <person name="Saizaki P.M."/>
            <person name="Coimbra N.A."/>
            <person name="Weiss V.A."/>
            <person name="Faoro H."/>
            <person name="Sfeir M.Z."/>
            <person name="Baura V.A."/>
            <person name="Monteiro R.A."/>
            <person name="Chubatsu L.S."/>
            <person name="Souza E.M."/>
            <person name="Cruz L.M."/>
            <person name="Pedrosa F.O."/>
            <person name="Raittz R.T."/>
            <person name="Marchaukoski J.N."/>
            <person name="Steffens M.B."/>
        </authorList>
    </citation>
    <scope>NUCLEOTIDE SEQUENCE [LARGE SCALE GENOMIC DNA]</scope>
    <source>
        <strain evidence="3">N3</strain>
    </source>
</reference>
<keyword evidence="1" id="KW-0812">Transmembrane</keyword>
<feature type="transmembrane region" description="Helical" evidence="1">
    <location>
        <begin position="21"/>
        <end position="45"/>
    </location>
</feature>
<name>A0ABM5V4Y9_9BURK</name>
<keyword evidence="3" id="KW-1185">Reference proteome</keyword>
<accession>A0ABM5V4Y9</accession>
<proteinExistence type="predicted"/>
<dbReference type="Proteomes" id="UP000063429">
    <property type="component" value="Chromosome"/>
</dbReference>
<organism evidence="2 3">
    <name type="scientific">Herbaspirillum hiltneri N3</name>
    <dbReference type="NCBI Taxonomy" id="1262470"/>
    <lineage>
        <taxon>Bacteria</taxon>
        <taxon>Pseudomonadati</taxon>
        <taxon>Pseudomonadota</taxon>
        <taxon>Betaproteobacteria</taxon>
        <taxon>Burkholderiales</taxon>
        <taxon>Oxalobacteraceae</taxon>
        <taxon>Herbaspirillum</taxon>
    </lineage>
</organism>
<gene>
    <name evidence="2" type="ORF">F506_19055</name>
</gene>
<sequence>MIEGPFHSRRWRERLQGVANNLEGISWILGAFAGLLYLLVLAYEFWSKGEFIKLSFLVVGLVTLLAAAIFIIRRWMRGPDF</sequence>
<evidence type="ECO:0000313" key="2">
    <source>
        <dbReference type="EMBL" id="AKZ64475.1"/>
    </source>
</evidence>
<keyword evidence="1" id="KW-0472">Membrane</keyword>
<dbReference type="EMBL" id="CP011409">
    <property type="protein sequence ID" value="AKZ64475.1"/>
    <property type="molecule type" value="Genomic_DNA"/>
</dbReference>
<evidence type="ECO:0000313" key="3">
    <source>
        <dbReference type="Proteomes" id="UP000063429"/>
    </source>
</evidence>
<evidence type="ECO:0000256" key="1">
    <source>
        <dbReference type="SAM" id="Phobius"/>
    </source>
</evidence>